<organism evidence="1 2">
    <name type="scientific">Paenibacillus campinasensis</name>
    <dbReference type="NCBI Taxonomy" id="66347"/>
    <lineage>
        <taxon>Bacteria</taxon>
        <taxon>Bacillati</taxon>
        <taxon>Bacillota</taxon>
        <taxon>Bacilli</taxon>
        <taxon>Bacillales</taxon>
        <taxon>Paenibacillaceae</taxon>
        <taxon>Paenibacillus</taxon>
    </lineage>
</organism>
<dbReference type="OrthoDB" id="2655875at2"/>
<gene>
    <name evidence="1" type="ORF">CHH67_10385</name>
</gene>
<evidence type="ECO:0000313" key="2">
    <source>
        <dbReference type="Proteomes" id="UP000215596"/>
    </source>
</evidence>
<evidence type="ECO:0000313" key="1">
    <source>
        <dbReference type="EMBL" id="PAD77398.1"/>
    </source>
</evidence>
<comment type="caution">
    <text evidence="1">The sequence shown here is derived from an EMBL/GenBank/DDBJ whole genome shotgun (WGS) entry which is preliminary data.</text>
</comment>
<evidence type="ECO:0008006" key="3">
    <source>
        <dbReference type="Google" id="ProtNLM"/>
    </source>
</evidence>
<dbReference type="SUPFAM" id="SSF52058">
    <property type="entry name" value="L domain-like"/>
    <property type="match status" value="1"/>
</dbReference>
<dbReference type="InterPro" id="IPR032675">
    <property type="entry name" value="LRR_dom_sf"/>
</dbReference>
<dbReference type="RefSeq" id="WP_095265098.1">
    <property type="nucleotide sequence ID" value="NZ_NPBY01000030.1"/>
</dbReference>
<dbReference type="Proteomes" id="UP000215596">
    <property type="component" value="Unassembled WGS sequence"/>
</dbReference>
<protein>
    <recommendedName>
        <fullName evidence="3">Leucine-rich repeat domain-containing protein</fullName>
    </recommendedName>
</protein>
<dbReference type="AlphaFoldDB" id="A0A268EW92"/>
<name>A0A268EW92_9BACL</name>
<dbReference type="EMBL" id="NPBY01000030">
    <property type="protein sequence ID" value="PAD77398.1"/>
    <property type="molecule type" value="Genomic_DNA"/>
</dbReference>
<reference evidence="1 2" key="1">
    <citation type="submission" date="2017-07" db="EMBL/GenBank/DDBJ databases">
        <title>Isolation and whole genome analysis of endospore-forming bacteria from heroin.</title>
        <authorList>
            <person name="Kalinowski J."/>
            <person name="Ahrens B."/>
            <person name="Al-Dilaimi A."/>
            <person name="Winkler A."/>
            <person name="Wibberg D."/>
            <person name="Schleenbecker U."/>
            <person name="Ruckert C."/>
            <person name="Wolfel R."/>
            <person name="Grass G."/>
        </authorList>
    </citation>
    <scope>NUCLEOTIDE SEQUENCE [LARGE SCALE GENOMIC DNA]</scope>
    <source>
        <strain evidence="1 2">7537-G1</strain>
    </source>
</reference>
<proteinExistence type="predicted"/>
<accession>A0A268EW92</accession>
<dbReference type="Gene3D" id="3.80.10.10">
    <property type="entry name" value="Ribonuclease Inhibitor"/>
    <property type="match status" value="2"/>
</dbReference>
<sequence>MSQELVVDEAKFTEITNVDEQYDSLKMSNPSNEEIDVEAFIQHLQHVQNLDQIEHLTINYNSSLNNLNVLRAFTNLRSLSVYGQYIQSLEGIEWFSKGEYIQIQTYRNRRRDLSQLVQTNIKHIDLYVERAEDLLSVAGCKQLKSADIYCSKENDFSEWSKVTAERISFKRCKFTELGDMANIPALDYISVIRCRSLERFIGDNSNIKRLVVDSCNKLDLRTLRTFERVEALIVNSCKQEMNLTEIGGLEHVKHIDFILCNVQVDFIGLKDYFPNIESLHISGMKKERGLELKAWNPDVRITSRSFEL</sequence>